<proteinExistence type="predicted"/>
<evidence type="ECO:0000313" key="3">
    <source>
        <dbReference type="EMBL" id="CAH1001974.1"/>
    </source>
</evidence>
<feature type="domain" description="DUF5683" evidence="2">
    <location>
        <begin position="42"/>
        <end position="183"/>
    </location>
</feature>
<dbReference type="InterPro" id="IPR043738">
    <property type="entry name" value="DUF5683"/>
</dbReference>
<dbReference type="EMBL" id="CAKLPZ010000004">
    <property type="protein sequence ID" value="CAH1001974.1"/>
    <property type="molecule type" value="Genomic_DNA"/>
</dbReference>
<keyword evidence="4" id="KW-1185">Reference proteome</keyword>
<keyword evidence="1" id="KW-0732">Signal</keyword>
<name>A0ABM9B3S9_9BACT</name>
<protein>
    <recommendedName>
        <fullName evidence="2">DUF5683 domain-containing protein</fullName>
    </recommendedName>
</protein>
<accession>A0ABM9B3S9</accession>
<comment type="caution">
    <text evidence="3">The sequence shown here is derived from an EMBL/GenBank/DDBJ whole genome shotgun (WGS) entry which is preliminary data.</text>
</comment>
<evidence type="ECO:0000256" key="1">
    <source>
        <dbReference type="SAM" id="SignalP"/>
    </source>
</evidence>
<dbReference type="Proteomes" id="UP000837803">
    <property type="component" value="Unassembled WGS sequence"/>
</dbReference>
<evidence type="ECO:0000313" key="4">
    <source>
        <dbReference type="Proteomes" id="UP000837803"/>
    </source>
</evidence>
<feature type="chain" id="PRO_5047045891" description="DUF5683 domain-containing protein" evidence="1">
    <location>
        <begin position="25"/>
        <end position="212"/>
    </location>
</feature>
<feature type="signal peptide" evidence="1">
    <location>
        <begin position="1"/>
        <end position="24"/>
    </location>
</feature>
<organism evidence="3 4">
    <name type="scientific">Neolewinella maritima</name>
    <dbReference type="NCBI Taxonomy" id="1383882"/>
    <lineage>
        <taxon>Bacteria</taxon>
        <taxon>Pseudomonadati</taxon>
        <taxon>Bacteroidota</taxon>
        <taxon>Saprospiria</taxon>
        <taxon>Saprospirales</taxon>
        <taxon>Lewinellaceae</taxon>
        <taxon>Neolewinella</taxon>
    </lineage>
</organism>
<evidence type="ECO:0000259" key="2">
    <source>
        <dbReference type="Pfam" id="PF18935"/>
    </source>
</evidence>
<reference evidence="3" key="1">
    <citation type="submission" date="2021-12" db="EMBL/GenBank/DDBJ databases">
        <authorList>
            <person name="Rodrigo-Torres L."/>
            <person name="Arahal R. D."/>
            <person name="Lucena T."/>
        </authorList>
    </citation>
    <scope>NUCLEOTIDE SEQUENCE</scope>
    <source>
        <strain evidence="3">CECT 8419</strain>
    </source>
</reference>
<sequence length="212" mass="22837">MQLPTTILVLAFLALLLSTAPAAAQTTEVDSVRTLRDINRGPKRALLWAVVPGGGQVYNRAWWKVPLVYSGLLGVVAVADYNQTQYSRFVSALEARCLGDGNVIVPPNAACIPQDDDFFGGQVSSQALVTARNNANRSRQTAYFGIIAVYILQAVEAFTDAHLQDFDISDDLSIRITPVVSPEGITGAGLVVPLGSGRKRQIERQRAATLAR</sequence>
<gene>
    <name evidence="3" type="ORF">LEM8419_02889</name>
</gene>
<dbReference type="Pfam" id="PF18935">
    <property type="entry name" value="DUF5683"/>
    <property type="match status" value="1"/>
</dbReference>